<dbReference type="NCBIfam" id="TIGR00657">
    <property type="entry name" value="asp_kinases"/>
    <property type="match status" value="1"/>
</dbReference>
<dbReference type="GO" id="GO:0009090">
    <property type="term" value="P:homoserine biosynthetic process"/>
    <property type="evidence" value="ECO:0007669"/>
    <property type="project" value="TreeGrafter"/>
</dbReference>
<keyword evidence="15" id="KW-1133">Transmembrane helix</keyword>
<protein>
    <recommendedName>
        <fullName evidence="3">aspartate kinase</fullName>
        <ecNumber evidence="3">2.7.2.4</ecNumber>
    </recommendedName>
</protein>
<comment type="catalytic activity">
    <reaction evidence="14">
        <text>L-aspartate + ATP = 4-phospho-L-aspartate + ADP</text>
        <dbReference type="Rhea" id="RHEA:23776"/>
        <dbReference type="ChEBI" id="CHEBI:29991"/>
        <dbReference type="ChEBI" id="CHEBI:30616"/>
        <dbReference type="ChEBI" id="CHEBI:57535"/>
        <dbReference type="ChEBI" id="CHEBI:456216"/>
        <dbReference type="EC" id="2.7.2.4"/>
    </reaction>
    <physiologicalReaction direction="left-to-right" evidence="14">
        <dbReference type="Rhea" id="RHEA:23777"/>
    </physiologicalReaction>
</comment>
<dbReference type="GO" id="GO:0046872">
    <property type="term" value="F:metal ion binding"/>
    <property type="evidence" value="ECO:0007669"/>
    <property type="project" value="UniProtKB-KW"/>
</dbReference>
<feature type="domain" description="ACT" evidence="16">
    <location>
        <begin position="706"/>
        <end position="795"/>
    </location>
</feature>
<evidence type="ECO:0000256" key="3">
    <source>
        <dbReference type="ARBA" id="ARBA00013059"/>
    </source>
</evidence>
<dbReference type="PROSITE" id="PS00324">
    <property type="entry name" value="ASPARTOKINASE"/>
    <property type="match status" value="1"/>
</dbReference>
<keyword evidence="7" id="KW-0418">Kinase</keyword>
<comment type="similarity">
    <text evidence="1">In the C-terminal section; belongs to the homoserine dehydrogenase family.</text>
</comment>
<keyword evidence="12" id="KW-0915">Sodium</keyword>
<evidence type="ECO:0000256" key="5">
    <source>
        <dbReference type="ARBA" id="ARBA00022723"/>
    </source>
</evidence>
<keyword evidence="10" id="KW-0560">Oxidoreductase</keyword>
<dbReference type="GO" id="GO:0005524">
    <property type="term" value="F:ATP binding"/>
    <property type="evidence" value="ECO:0007669"/>
    <property type="project" value="UniProtKB-KW"/>
</dbReference>
<dbReference type="PANTHER" id="PTHR43070">
    <property type="match status" value="1"/>
</dbReference>
<keyword evidence="11" id="KW-0520">NAD</keyword>
<evidence type="ECO:0000313" key="18">
    <source>
        <dbReference type="Proteomes" id="UP000709295"/>
    </source>
</evidence>
<reference evidence="17" key="1">
    <citation type="submission" date="2021-01" db="EMBL/GenBank/DDBJ databases">
        <title>Phytophthora aleatoria, a newly-described species from Pinus radiata is distinct from Phytophthora cactorum isolates based on comparative genomics.</title>
        <authorList>
            <person name="Mcdougal R."/>
            <person name="Panda P."/>
            <person name="Williams N."/>
            <person name="Studholme D.J."/>
        </authorList>
    </citation>
    <scope>NUCLEOTIDE SEQUENCE</scope>
    <source>
        <strain evidence="17">NZFS 4037</strain>
    </source>
</reference>
<evidence type="ECO:0000256" key="12">
    <source>
        <dbReference type="ARBA" id="ARBA00023053"/>
    </source>
</evidence>
<dbReference type="PANTHER" id="PTHR43070:SF5">
    <property type="entry name" value="HOMOSERINE DEHYDROGENASE"/>
    <property type="match status" value="1"/>
</dbReference>
<evidence type="ECO:0000256" key="10">
    <source>
        <dbReference type="ARBA" id="ARBA00023002"/>
    </source>
</evidence>
<evidence type="ECO:0000256" key="13">
    <source>
        <dbReference type="ARBA" id="ARBA00044938"/>
    </source>
</evidence>
<dbReference type="InterPro" id="IPR011147">
    <property type="entry name" value="Bifunc_Aspkin/hSer_DH"/>
</dbReference>
<accession>A0A8J5JAP0</accession>
<organism evidence="17 18">
    <name type="scientific">Phytophthora aleatoria</name>
    <dbReference type="NCBI Taxonomy" id="2496075"/>
    <lineage>
        <taxon>Eukaryota</taxon>
        <taxon>Sar</taxon>
        <taxon>Stramenopiles</taxon>
        <taxon>Oomycota</taxon>
        <taxon>Peronosporomycetes</taxon>
        <taxon>Peronosporales</taxon>
        <taxon>Peronosporaceae</taxon>
        <taxon>Phytophthora</taxon>
    </lineage>
</organism>
<dbReference type="InterPro" id="IPR054352">
    <property type="entry name" value="ACT_Aspartokinase"/>
</dbReference>
<comment type="caution">
    <text evidence="17">The sequence shown here is derived from an EMBL/GenBank/DDBJ whole genome shotgun (WGS) entry which is preliminary data.</text>
</comment>
<evidence type="ECO:0000259" key="16">
    <source>
        <dbReference type="PROSITE" id="PS51671"/>
    </source>
</evidence>
<keyword evidence="5" id="KW-0479">Metal-binding</keyword>
<dbReference type="InterPro" id="IPR001341">
    <property type="entry name" value="Asp_kinase"/>
</dbReference>
<evidence type="ECO:0000256" key="7">
    <source>
        <dbReference type="ARBA" id="ARBA00022777"/>
    </source>
</evidence>
<feature type="transmembrane region" description="Helical" evidence="15">
    <location>
        <begin position="217"/>
        <end position="236"/>
    </location>
</feature>
<dbReference type="PROSITE" id="PS51671">
    <property type="entry name" value="ACT"/>
    <property type="match status" value="1"/>
</dbReference>
<keyword evidence="8" id="KW-0067">ATP-binding</keyword>
<dbReference type="FunFam" id="3.30.2130.10:FF:000001">
    <property type="entry name" value="Bifunctional aspartokinase/homoserine dehydrogenase"/>
    <property type="match status" value="1"/>
</dbReference>
<keyword evidence="9" id="KW-0521">NADP</keyword>
<comment type="similarity">
    <text evidence="2">In the N-terminal section; belongs to the aspartokinase family.</text>
</comment>
<evidence type="ECO:0000313" key="17">
    <source>
        <dbReference type="EMBL" id="KAG6974528.1"/>
    </source>
</evidence>
<evidence type="ECO:0000256" key="2">
    <source>
        <dbReference type="ARBA" id="ARBA00010046"/>
    </source>
</evidence>
<dbReference type="InterPro" id="IPR001342">
    <property type="entry name" value="HDH_cat"/>
</dbReference>
<dbReference type="AlphaFoldDB" id="A0A8J5JAP0"/>
<evidence type="ECO:0000256" key="15">
    <source>
        <dbReference type="SAM" id="Phobius"/>
    </source>
</evidence>
<dbReference type="Pfam" id="PF00742">
    <property type="entry name" value="Homoserine_dh"/>
    <property type="match status" value="1"/>
</dbReference>
<evidence type="ECO:0000256" key="6">
    <source>
        <dbReference type="ARBA" id="ARBA00022741"/>
    </source>
</evidence>
<gene>
    <name evidence="17" type="ORF">JG688_00003013</name>
</gene>
<feature type="transmembrane region" description="Helical" evidence="15">
    <location>
        <begin position="149"/>
        <end position="173"/>
    </location>
</feature>
<dbReference type="CDD" id="cd04922">
    <property type="entry name" value="ACT_AKi-HSDH-ThrA_2"/>
    <property type="match status" value="1"/>
</dbReference>
<dbReference type="GO" id="GO:0009067">
    <property type="term" value="P:aspartate family amino acid biosynthetic process"/>
    <property type="evidence" value="ECO:0007669"/>
    <property type="project" value="InterPro"/>
</dbReference>
<dbReference type="EMBL" id="JAENGY010000087">
    <property type="protein sequence ID" value="KAG6974528.1"/>
    <property type="molecule type" value="Genomic_DNA"/>
</dbReference>
<comment type="function">
    <text evidence="13">Bifunctional aspartate kinase and homoserine dehydrogenase that catalyzes the first and the third steps toward the synthesis of lysine, methionine and threonine from aspartate.</text>
</comment>
<evidence type="ECO:0000256" key="14">
    <source>
        <dbReference type="ARBA" id="ARBA00048561"/>
    </source>
</evidence>
<evidence type="ECO:0000256" key="11">
    <source>
        <dbReference type="ARBA" id="ARBA00023027"/>
    </source>
</evidence>
<dbReference type="InterPro" id="IPR002912">
    <property type="entry name" value="ACT_dom"/>
</dbReference>
<dbReference type="GO" id="GO:0004072">
    <property type="term" value="F:aspartate kinase activity"/>
    <property type="evidence" value="ECO:0007669"/>
    <property type="project" value="UniProtKB-EC"/>
</dbReference>
<keyword evidence="18" id="KW-1185">Reference proteome</keyword>
<dbReference type="InterPro" id="IPR001048">
    <property type="entry name" value="Asp/Glu/Uridylate_kinase"/>
</dbReference>
<dbReference type="InterPro" id="IPR018042">
    <property type="entry name" value="Aspartate_kinase_CS"/>
</dbReference>
<keyword evidence="4" id="KW-0808">Transferase</keyword>
<keyword evidence="15" id="KW-0812">Transmembrane</keyword>
<evidence type="ECO:0000256" key="1">
    <source>
        <dbReference type="ARBA" id="ARBA00007952"/>
    </source>
</evidence>
<dbReference type="Proteomes" id="UP000709295">
    <property type="component" value="Unassembled WGS sequence"/>
</dbReference>
<dbReference type="Pfam" id="PF00696">
    <property type="entry name" value="AA_kinase"/>
    <property type="match status" value="1"/>
</dbReference>
<dbReference type="CDD" id="cd04243">
    <property type="entry name" value="AAK_AK-HSDH-like"/>
    <property type="match status" value="1"/>
</dbReference>
<dbReference type="Pfam" id="PF22468">
    <property type="entry name" value="ACT_9"/>
    <property type="match status" value="2"/>
</dbReference>
<dbReference type="InterPro" id="IPR012446">
    <property type="entry name" value="CRAC_channel"/>
</dbReference>
<dbReference type="EC" id="2.7.2.4" evidence="3"/>
<sequence length="1170" mass="130086">MAAVGAVVDAVFGSYDVKNAKQWRDEDLLHREQEKQWREDSIQREYEWRRADLERERRVVKLENEKRIVDARHRQLVTVSQMSALLAGFTMSTIVEVQIADATSQPVMILYGAVCCLEVRGQVECDEAQCFSAIEVAAVHKLTWLLMSLLLLLLQFIVMLMCMLTCMALLMALTRFVTHTLEGEVHALSSLELDVVSPFYGWWLSKCEREWIMAYRLFRSGLSLFLAQVALLGWAVFGEWVAAASCMTALCVLAFAYLELRVASRWRYLLRRGQVATMTDKFVVHKFGGTSVGSAECFAKVADIVSGIEASRVAVVVSAIGGKPKVTDLLISLLELAKQRRTAECDEILTTLRNKHHDVVSTLLPPEVGEPIEKAIERDLQSVSELLRSISIMQAYNENVVEFISGHGEIWSAKILTAVLSQKMQNDGKTHRFQFVDARDFLSVEPDTEHGPVVQYDLSEQKMKEILKNGEGNEITHVVITGFICSTVEGVMTTLKRDGSDFTASICGRVLHASSVTIWTDVSGVLSADPRRVPESQILPEISYQEAMELAYFGAKVIHPKTMAPAIVEDIPIYIRNTFEPGHPGTKISDRKKVELKRTMSNGTPTARNIVSGFSTVDDLALFNIEGSGMVGVHGTSSRLFSALDRVKVNVVLIAQASSEHSICFAVPMDCAEVAKEVINETFFKEIHVGHIDKTEYIAPISIIAAVGDQMNQTPGVCARFFGALGRAKINVLAISQGSSERNISAVVHYKDSAAALRAVHSSFFLSDQTLSIGLMGLEFEEDETNSIGVALLKQYHQQREFLKQRFNVDIRVRAIGTHISSQMLLDVDGDITEEALAARKNEFVPFDRNKFLDHVCADHLPHWLIVDVSNSSHHVKDLYPQWLARKVHVMTSNINVSSASTEQHNAMQEMAIENELTYDPEATLAIGVPIFNTIQNFIQTGDDIQRVEYSGSRFLHAVFDAVFALPEPAKADLEAIMKDLMEEYKNEFSVRDIVDDVMGVRSAKKAIMIAREMGYDIEMKDANIESPWDPSATVAGSQDEVGAWSYDYLLEHLVKASEPLKQQIVKTVADPKQALQLRQMSYIDAATGKISVRVEALPPTHSFASLKCRQGGFAFYTLRHSLHPVVVTGPIADCSITAGSLFGSTLFLARNCGARAHNFAYTCNINNKK</sequence>
<keyword evidence="15" id="KW-0472">Membrane</keyword>
<dbReference type="CDD" id="cd04921">
    <property type="entry name" value="ACT_AKi-HSDH-ThrA-like_1"/>
    <property type="match status" value="1"/>
</dbReference>
<evidence type="ECO:0000256" key="9">
    <source>
        <dbReference type="ARBA" id="ARBA00022857"/>
    </source>
</evidence>
<dbReference type="GO" id="GO:0004412">
    <property type="term" value="F:homoserine dehydrogenase activity"/>
    <property type="evidence" value="ECO:0007669"/>
    <property type="project" value="InterPro"/>
</dbReference>
<keyword evidence="6" id="KW-0547">Nucleotide-binding</keyword>
<name>A0A8J5JAP0_9STRA</name>
<evidence type="ECO:0000256" key="4">
    <source>
        <dbReference type="ARBA" id="ARBA00022679"/>
    </source>
</evidence>
<proteinExistence type="inferred from homology"/>
<dbReference type="Pfam" id="PF07856">
    <property type="entry name" value="Orai-1"/>
    <property type="match status" value="2"/>
</dbReference>
<evidence type="ECO:0000256" key="8">
    <source>
        <dbReference type="ARBA" id="ARBA00022840"/>
    </source>
</evidence>